<evidence type="ECO:0000313" key="6">
    <source>
        <dbReference type="EMBL" id="SHG81807.1"/>
    </source>
</evidence>
<dbReference type="Pfam" id="PF08281">
    <property type="entry name" value="Sigma70_r4_2"/>
    <property type="match status" value="1"/>
</dbReference>
<dbReference type="PANTHER" id="PTHR43133">
    <property type="entry name" value="RNA POLYMERASE ECF-TYPE SIGMA FACTO"/>
    <property type="match status" value="1"/>
</dbReference>
<evidence type="ECO:0000256" key="2">
    <source>
        <dbReference type="ARBA" id="ARBA00023015"/>
    </source>
</evidence>
<sequence length="199" mass="23711">MERMDQNKIWSKFKTGDKKAFESVYKLCIDDMYAYGLKLNPNKELVKDCIQQVFVDVYEHRNGISDPKNIKFYILKALKHAIYKRQKRENKKSHLEELSELEFRTAYNFEDKRIISEIDEQKQLLVKKALGSLSSKQREIMYLRFTLGLDYNEISDMAGIDHSSVRKQVYRSIKKLRSSEVFDDYKSIILFYSTLPFFN</sequence>
<accession>A0A1M5MX72</accession>
<dbReference type="SUPFAM" id="SSF88659">
    <property type="entry name" value="Sigma3 and sigma4 domains of RNA polymerase sigma factors"/>
    <property type="match status" value="1"/>
</dbReference>
<reference evidence="7" key="1">
    <citation type="submission" date="2016-11" db="EMBL/GenBank/DDBJ databases">
        <authorList>
            <person name="Varghese N."/>
            <person name="Submissions S."/>
        </authorList>
    </citation>
    <scope>NUCLEOTIDE SEQUENCE [LARGE SCALE GENOMIC DNA]</scope>
    <source>
        <strain evidence="7">DSM 22638</strain>
    </source>
</reference>
<comment type="similarity">
    <text evidence="1">Belongs to the sigma-70 factor family. ECF subfamily.</text>
</comment>
<dbReference type="AlphaFoldDB" id="A0A1M5MX72"/>
<organism evidence="6 7">
    <name type="scientific">Flagellimonas flava</name>
    <dbReference type="NCBI Taxonomy" id="570519"/>
    <lineage>
        <taxon>Bacteria</taxon>
        <taxon>Pseudomonadati</taxon>
        <taxon>Bacteroidota</taxon>
        <taxon>Flavobacteriia</taxon>
        <taxon>Flavobacteriales</taxon>
        <taxon>Flavobacteriaceae</taxon>
        <taxon>Flagellimonas</taxon>
    </lineage>
</organism>
<keyword evidence="4" id="KW-0804">Transcription</keyword>
<dbReference type="InterPro" id="IPR036388">
    <property type="entry name" value="WH-like_DNA-bd_sf"/>
</dbReference>
<keyword evidence="3" id="KW-0731">Sigma factor</keyword>
<gene>
    <name evidence="6" type="ORF">SAMN04488116_2539</name>
</gene>
<proteinExistence type="inferred from homology"/>
<evidence type="ECO:0000259" key="5">
    <source>
        <dbReference type="Pfam" id="PF08281"/>
    </source>
</evidence>
<dbReference type="InterPro" id="IPR014284">
    <property type="entry name" value="RNA_pol_sigma-70_dom"/>
</dbReference>
<dbReference type="GO" id="GO:0003677">
    <property type="term" value="F:DNA binding"/>
    <property type="evidence" value="ECO:0007669"/>
    <property type="project" value="InterPro"/>
</dbReference>
<dbReference type="Gene3D" id="1.10.10.10">
    <property type="entry name" value="Winged helix-like DNA-binding domain superfamily/Winged helix DNA-binding domain"/>
    <property type="match status" value="1"/>
</dbReference>
<evidence type="ECO:0000256" key="1">
    <source>
        <dbReference type="ARBA" id="ARBA00010641"/>
    </source>
</evidence>
<feature type="domain" description="RNA polymerase sigma factor 70 region 4 type 2" evidence="5">
    <location>
        <begin position="125"/>
        <end position="176"/>
    </location>
</feature>
<dbReference type="InterPro" id="IPR013249">
    <property type="entry name" value="RNA_pol_sigma70_r4_t2"/>
</dbReference>
<dbReference type="SUPFAM" id="SSF88946">
    <property type="entry name" value="Sigma2 domain of RNA polymerase sigma factors"/>
    <property type="match status" value="1"/>
</dbReference>
<evidence type="ECO:0000313" key="7">
    <source>
        <dbReference type="Proteomes" id="UP000184532"/>
    </source>
</evidence>
<dbReference type="OrthoDB" id="9150024at2"/>
<dbReference type="InterPro" id="IPR039425">
    <property type="entry name" value="RNA_pol_sigma-70-like"/>
</dbReference>
<dbReference type="EMBL" id="FQWL01000004">
    <property type="protein sequence ID" value="SHG81807.1"/>
    <property type="molecule type" value="Genomic_DNA"/>
</dbReference>
<dbReference type="Gene3D" id="1.10.1740.10">
    <property type="match status" value="1"/>
</dbReference>
<evidence type="ECO:0000256" key="4">
    <source>
        <dbReference type="ARBA" id="ARBA00023163"/>
    </source>
</evidence>
<dbReference type="CDD" id="cd06171">
    <property type="entry name" value="Sigma70_r4"/>
    <property type="match status" value="1"/>
</dbReference>
<evidence type="ECO:0000256" key="3">
    <source>
        <dbReference type="ARBA" id="ARBA00023082"/>
    </source>
</evidence>
<dbReference type="PANTHER" id="PTHR43133:SF46">
    <property type="entry name" value="RNA POLYMERASE SIGMA-70 FACTOR ECF SUBFAMILY"/>
    <property type="match status" value="1"/>
</dbReference>
<keyword evidence="2" id="KW-0805">Transcription regulation</keyword>
<dbReference type="InterPro" id="IPR013325">
    <property type="entry name" value="RNA_pol_sigma_r2"/>
</dbReference>
<dbReference type="NCBIfam" id="TIGR02937">
    <property type="entry name" value="sigma70-ECF"/>
    <property type="match status" value="1"/>
</dbReference>
<keyword evidence="7" id="KW-1185">Reference proteome</keyword>
<dbReference type="GO" id="GO:0016987">
    <property type="term" value="F:sigma factor activity"/>
    <property type="evidence" value="ECO:0007669"/>
    <property type="project" value="UniProtKB-KW"/>
</dbReference>
<name>A0A1M5MX72_9FLAO</name>
<protein>
    <submittedName>
        <fullName evidence="6">RNA polymerase sigma factor, sigma-70 family</fullName>
    </submittedName>
</protein>
<dbReference type="STRING" id="570519.SAMN04488116_2539"/>
<dbReference type="InterPro" id="IPR013324">
    <property type="entry name" value="RNA_pol_sigma_r3/r4-like"/>
</dbReference>
<dbReference type="Proteomes" id="UP000184532">
    <property type="component" value="Unassembled WGS sequence"/>
</dbReference>
<dbReference type="GO" id="GO:0006352">
    <property type="term" value="P:DNA-templated transcription initiation"/>
    <property type="evidence" value="ECO:0007669"/>
    <property type="project" value="InterPro"/>
</dbReference>